<dbReference type="Gene3D" id="3.40.50.1110">
    <property type="entry name" value="SGNH hydrolase"/>
    <property type="match status" value="1"/>
</dbReference>
<dbReference type="InterPro" id="IPR013830">
    <property type="entry name" value="SGNH_hydro"/>
</dbReference>
<dbReference type="SUPFAM" id="SSF52266">
    <property type="entry name" value="SGNH hydrolase"/>
    <property type="match status" value="1"/>
</dbReference>
<dbReference type="PANTHER" id="PTHR30383:SF2">
    <property type="entry name" value="CELLULOSE-BINDING PROTEIN"/>
    <property type="match status" value="1"/>
</dbReference>
<organism evidence="2">
    <name type="scientific">uncultured Armatimonadetes bacterium</name>
    <dbReference type="NCBI Taxonomy" id="157466"/>
    <lineage>
        <taxon>Bacteria</taxon>
        <taxon>Bacillati</taxon>
        <taxon>Armatimonadota</taxon>
        <taxon>environmental samples</taxon>
    </lineage>
</organism>
<dbReference type="Pfam" id="PF13472">
    <property type="entry name" value="Lipase_GDSL_2"/>
    <property type="match status" value="1"/>
</dbReference>
<sequence length="510" mass="55192">MAGGAWAQPPSATIRIMPLGDSITDSHNGRPSYRYPLWINLFMGGYAVDFVGSRYGHQGQAVGYNFDQNHEGHNFFRADQVLPNVQNWAQAAQPDVVLLHLGTNDVFQSDGNDASGYVDTATNIQTINELSQIIDRLRSARPNVKVLLATLIGAFKYKLQTQDLNGRISALAGQKNTSASPVYLVDQWQGFDPATDTYDGVHPNESGERKMADKWYAAIVTVLRNAARESETAQGLSVDPLNRVRLLWGSARGRADLWRLSDFGGVENGVSFGPYAGFVARDIAAGPDSRGRALWTHDDGRAALWETDSANSLRTYAVYGPYPGWRAVDVALGPDIKSRLVWSYLDGTAGLWTVLPGGVVEGATAFGPYPGWRVRAVSTGGDNKMRLLWNEAGGQVSLWTVTAAHALEGSVLYGPFAGWEAADLATAPDNRSYLLWRHTNGSVGVWRVSAGGAIEDSASFGPYAGWSGASVSVGGDNKARLLWTHTDGRANVWTLTPGFAIESQHVHGPR</sequence>
<dbReference type="GO" id="GO:0004622">
    <property type="term" value="F:phosphatidylcholine lysophospholipase activity"/>
    <property type="evidence" value="ECO:0007669"/>
    <property type="project" value="TreeGrafter"/>
</dbReference>
<dbReference type="InterPro" id="IPR036514">
    <property type="entry name" value="SGNH_hydro_sf"/>
</dbReference>
<accession>A0A6J4I1P6</accession>
<dbReference type="EMBL" id="CADCTO010000184">
    <property type="protein sequence ID" value="CAA9240199.1"/>
    <property type="molecule type" value="Genomic_DNA"/>
</dbReference>
<name>A0A6J4I1P6_9BACT</name>
<dbReference type="SUPFAM" id="SSF101908">
    <property type="entry name" value="Putative isomerase YbhE"/>
    <property type="match status" value="1"/>
</dbReference>
<protein>
    <recommendedName>
        <fullName evidence="1">SGNH hydrolase-type esterase domain-containing protein</fullName>
    </recommendedName>
</protein>
<reference evidence="2" key="1">
    <citation type="submission" date="2020-02" db="EMBL/GenBank/DDBJ databases">
        <authorList>
            <person name="Meier V. D."/>
        </authorList>
    </citation>
    <scope>NUCLEOTIDE SEQUENCE</scope>
    <source>
        <strain evidence="2">AVDCRST_MAG63</strain>
    </source>
</reference>
<evidence type="ECO:0000313" key="2">
    <source>
        <dbReference type="EMBL" id="CAA9240199.1"/>
    </source>
</evidence>
<feature type="domain" description="SGNH hydrolase-type esterase" evidence="1">
    <location>
        <begin position="19"/>
        <end position="209"/>
    </location>
</feature>
<dbReference type="CDD" id="cd01833">
    <property type="entry name" value="XynB_like"/>
    <property type="match status" value="1"/>
</dbReference>
<evidence type="ECO:0000259" key="1">
    <source>
        <dbReference type="Pfam" id="PF13472"/>
    </source>
</evidence>
<dbReference type="InterPro" id="IPR051532">
    <property type="entry name" value="Ester_Hydrolysis_Enzymes"/>
</dbReference>
<gene>
    <name evidence="2" type="ORF">AVDCRST_MAG63-1497</name>
</gene>
<dbReference type="AlphaFoldDB" id="A0A6J4I1P6"/>
<proteinExistence type="predicted"/>
<dbReference type="PANTHER" id="PTHR30383">
    <property type="entry name" value="THIOESTERASE 1/PROTEASE 1/LYSOPHOSPHOLIPASE L1"/>
    <property type="match status" value="1"/>
</dbReference>